<dbReference type="InterPro" id="IPR047176">
    <property type="entry name" value="FRMD4A/B"/>
</dbReference>
<dbReference type="SUPFAM" id="SSF47031">
    <property type="entry name" value="Second domain of FERM"/>
    <property type="match status" value="1"/>
</dbReference>
<dbReference type="InterPro" id="IPR019749">
    <property type="entry name" value="Band_41_domain"/>
</dbReference>
<feature type="compositionally biased region" description="Basic and acidic residues" evidence="1">
    <location>
        <begin position="1"/>
        <end position="14"/>
    </location>
</feature>
<dbReference type="InterPro" id="IPR011993">
    <property type="entry name" value="PH-like_dom_sf"/>
</dbReference>
<evidence type="ECO:0000259" key="3">
    <source>
        <dbReference type="SMART" id="SM01196"/>
    </source>
</evidence>
<dbReference type="PANTHER" id="PTHR46079">
    <property type="entry name" value="FERM DOMAIN-CONTAINING PROTEIN 4"/>
    <property type="match status" value="1"/>
</dbReference>
<dbReference type="SUPFAM" id="SSF54236">
    <property type="entry name" value="Ubiquitin-like"/>
    <property type="match status" value="1"/>
</dbReference>
<dbReference type="SMART" id="SM01196">
    <property type="entry name" value="FERM_C"/>
    <property type="match status" value="1"/>
</dbReference>
<feature type="compositionally biased region" description="Polar residues" evidence="1">
    <location>
        <begin position="22"/>
        <end position="33"/>
    </location>
</feature>
<reference evidence="4" key="1">
    <citation type="submission" date="2022-11" db="EMBL/GenBank/DDBJ databases">
        <title>Centuries of genome instability and evolution in soft-shell clam transmissible cancer (bioRxiv).</title>
        <authorList>
            <person name="Hart S.F.M."/>
            <person name="Yonemitsu M.A."/>
            <person name="Giersch R.M."/>
            <person name="Beal B.F."/>
            <person name="Arriagada G."/>
            <person name="Davis B.W."/>
            <person name="Ostrander E.A."/>
            <person name="Goff S.P."/>
            <person name="Metzger M.J."/>
        </authorList>
    </citation>
    <scope>NUCLEOTIDE SEQUENCE</scope>
    <source>
        <strain evidence="4">MELC-2E11</strain>
        <tissue evidence="4">Siphon/mantle</tissue>
    </source>
</reference>
<feature type="compositionally biased region" description="Polar residues" evidence="1">
    <location>
        <begin position="52"/>
        <end position="65"/>
    </location>
</feature>
<proteinExistence type="predicted"/>
<keyword evidence="5" id="KW-1185">Reference proteome</keyword>
<dbReference type="Gene3D" id="2.30.29.30">
    <property type="entry name" value="Pleckstrin-homology domain (PH domain)/Phosphotyrosine-binding domain (PTB)"/>
    <property type="match status" value="1"/>
</dbReference>
<feature type="region of interest" description="Disordered" evidence="1">
    <location>
        <begin position="1"/>
        <end position="129"/>
    </location>
</feature>
<gene>
    <name evidence="4" type="ORF">MAR_012250</name>
</gene>
<accession>A0ABY7G5H0</accession>
<dbReference type="InterPro" id="IPR019748">
    <property type="entry name" value="FERM_central"/>
</dbReference>
<dbReference type="PANTHER" id="PTHR46079:SF2">
    <property type="entry name" value="FERM DOMAIN-CONTAINING PROTEIN"/>
    <property type="match status" value="1"/>
</dbReference>
<organism evidence="4 5">
    <name type="scientific">Mya arenaria</name>
    <name type="common">Soft-shell clam</name>
    <dbReference type="NCBI Taxonomy" id="6604"/>
    <lineage>
        <taxon>Eukaryota</taxon>
        <taxon>Metazoa</taxon>
        <taxon>Spiralia</taxon>
        <taxon>Lophotrochozoa</taxon>
        <taxon>Mollusca</taxon>
        <taxon>Bivalvia</taxon>
        <taxon>Autobranchia</taxon>
        <taxon>Heteroconchia</taxon>
        <taxon>Euheterodonta</taxon>
        <taxon>Imparidentia</taxon>
        <taxon>Neoheterodontei</taxon>
        <taxon>Myida</taxon>
        <taxon>Myoidea</taxon>
        <taxon>Myidae</taxon>
        <taxon>Mya</taxon>
    </lineage>
</organism>
<feature type="compositionally biased region" description="Polar residues" evidence="1">
    <location>
        <begin position="80"/>
        <end position="101"/>
    </location>
</feature>
<dbReference type="SMART" id="SM00295">
    <property type="entry name" value="B41"/>
    <property type="match status" value="1"/>
</dbReference>
<dbReference type="CDD" id="cd14473">
    <property type="entry name" value="FERM_B-lobe"/>
    <property type="match status" value="1"/>
</dbReference>
<protein>
    <submittedName>
        <fullName evidence="4">FRM4A-like protein</fullName>
    </submittedName>
</protein>
<sequence length="606" mass="69791">MSDSHQASKQDKCLTHVKRASRTNVGLTSSEQAGQMLDSRQAIKQDKFPLMSSHQAGQMSHSRQTSKQDKSPTHVKRASRTNVGLTSSEQAGQMSDSCQASKQDKCRTHAKRASKTNSHSCQATKKDKSLTHMTEGRKCQILLPDERRLDFLIQPKLLTYELLDIVSSHFKLKEKEYFGLAFQDETGHYNWLQQEKKILDHDLPRKQGTNLVIAFLVRYYVDSIIQLRDTATVVYYILSSICRYYVDSIIQLRDTATVVYYILSSICRYYVDSIIQLRDTATVVYYILSSICRYYVDSIIQLRDTATVVYYILSSICRYYVDSIIQLRDTATVVYYILSSICRYYVDSIIQLRDTATVVYYILSSICRYYVDSIIQLRDTATVVYYILSSICRYYVDSIIQLRDTATVELFYLCAKQQVFKGVIECDSETVFELAAHVLQATIGDYTDEERVIDYYKKIGGTARGLAIVKIKKTYLGGSESLFVWKTLENLYYRERKFSIEVHDPKRVVHTLSSFNLYEDAIREPLDETDELSEAISDPTTQVSVSRRTFGPGNVNVHAWFGATPQLTKCIWSMAVAQHQFYHERKASKLKAFNVRRSKMKTDFKS</sequence>
<evidence type="ECO:0000313" key="5">
    <source>
        <dbReference type="Proteomes" id="UP001164746"/>
    </source>
</evidence>
<dbReference type="SUPFAM" id="SSF50729">
    <property type="entry name" value="PH domain-like"/>
    <property type="match status" value="1"/>
</dbReference>
<dbReference type="Pfam" id="PF09380">
    <property type="entry name" value="FERM_C"/>
    <property type="match status" value="1"/>
</dbReference>
<name>A0ABY7G5H0_MYAAR</name>
<dbReference type="Gene3D" id="3.10.20.90">
    <property type="entry name" value="Phosphatidylinositol 3-kinase Catalytic Subunit, Chain A, domain 1"/>
    <property type="match status" value="1"/>
</dbReference>
<evidence type="ECO:0000256" key="1">
    <source>
        <dbReference type="SAM" id="MobiDB-lite"/>
    </source>
</evidence>
<evidence type="ECO:0000313" key="4">
    <source>
        <dbReference type="EMBL" id="WAR26546.1"/>
    </source>
</evidence>
<dbReference type="InterPro" id="IPR035963">
    <property type="entry name" value="FERM_2"/>
</dbReference>
<dbReference type="Gene3D" id="1.20.80.10">
    <property type="match status" value="1"/>
</dbReference>
<dbReference type="InterPro" id="IPR014352">
    <property type="entry name" value="FERM/acyl-CoA-bd_prot_sf"/>
</dbReference>
<dbReference type="InterPro" id="IPR018980">
    <property type="entry name" value="FERM_PH-like_C"/>
</dbReference>
<dbReference type="InterPro" id="IPR029071">
    <property type="entry name" value="Ubiquitin-like_domsf"/>
</dbReference>
<dbReference type="CDD" id="cd17103">
    <property type="entry name" value="FERM_F1_FRMD4"/>
    <property type="match status" value="1"/>
</dbReference>
<dbReference type="EMBL" id="CP111025">
    <property type="protein sequence ID" value="WAR26546.1"/>
    <property type="molecule type" value="Genomic_DNA"/>
</dbReference>
<feature type="domain" description="Band 4.1" evidence="2">
    <location>
        <begin position="133"/>
        <end position="488"/>
    </location>
</feature>
<feature type="domain" description="FERM C-terminal PH-like" evidence="3">
    <location>
        <begin position="449"/>
        <end position="590"/>
    </location>
</feature>
<dbReference type="Pfam" id="PF09379">
    <property type="entry name" value="FERM_N"/>
    <property type="match status" value="1"/>
</dbReference>
<dbReference type="Proteomes" id="UP001164746">
    <property type="component" value="Chromosome 14"/>
</dbReference>
<dbReference type="InterPro" id="IPR018979">
    <property type="entry name" value="FERM_N"/>
</dbReference>
<evidence type="ECO:0000259" key="2">
    <source>
        <dbReference type="SMART" id="SM00295"/>
    </source>
</evidence>